<keyword evidence="9" id="KW-0511">Multifunctional enzyme</keyword>
<evidence type="ECO:0000313" key="15">
    <source>
        <dbReference type="EMBL" id="STO97188.1"/>
    </source>
</evidence>
<evidence type="ECO:0000256" key="8">
    <source>
        <dbReference type="ARBA" id="ARBA00022801"/>
    </source>
</evidence>
<keyword evidence="8" id="KW-0378">Hydrolase</keyword>
<evidence type="ECO:0000256" key="9">
    <source>
        <dbReference type="ARBA" id="ARBA00023268"/>
    </source>
</evidence>
<keyword evidence="5" id="KW-0645">Protease</keyword>
<comment type="similarity">
    <text evidence="3">In the N-terminal section; belongs to the glycosyltransferase 51 family.</text>
</comment>
<keyword evidence="12" id="KW-0812">Transmembrane</keyword>
<dbReference type="GO" id="GO:0008955">
    <property type="term" value="F:peptidoglycan glycosyltransferase activity"/>
    <property type="evidence" value="ECO:0007669"/>
    <property type="project" value="UniProtKB-EC"/>
</dbReference>
<dbReference type="UniPathway" id="UPA00219"/>
<dbReference type="InterPro" id="IPR023346">
    <property type="entry name" value="Lysozyme-like_dom_sf"/>
</dbReference>
<dbReference type="Gene3D" id="3.40.710.10">
    <property type="entry name" value="DD-peptidase/beta-lactamase superfamily"/>
    <property type="match status" value="1"/>
</dbReference>
<dbReference type="Proteomes" id="UP000254841">
    <property type="component" value="Unassembled WGS sequence"/>
</dbReference>
<protein>
    <recommendedName>
        <fullName evidence="10">peptidoglycan glycosyltransferase</fullName>
        <ecNumber evidence="10">2.4.99.28</ecNumber>
    </recommendedName>
</protein>
<comment type="pathway">
    <text evidence="1">Cell wall biogenesis; peptidoglycan biosynthesis.</text>
</comment>
<dbReference type="Gene3D" id="1.10.3810.10">
    <property type="entry name" value="Biosynthetic peptidoglycan transglycosylase-like"/>
    <property type="match status" value="1"/>
</dbReference>
<dbReference type="SUPFAM" id="SSF56601">
    <property type="entry name" value="beta-lactamase/transpeptidase-like"/>
    <property type="match status" value="1"/>
</dbReference>
<dbReference type="GO" id="GO:0006508">
    <property type="term" value="P:proteolysis"/>
    <property type="evidence" value="ECO:0007669"/>
    <property type="project" value="UniProtKB-KW"/>
</dbReference>
<dbReference type="Pfam" id="PF00912">
    <property type="entry name" value="Transgly"/>
    <property type="match status" value="1"/>
</dbReference>
<feature type="transmembrane region" description="Helical" evidence="12">
    <location>
        <begin position="12"/>
        <end position="31"/>
    </location>
</feature>
<keyword evidence="6" id="KW-0328">Glycosyltransferase</keyword>
<evidence type="ECO:0000313" key="16">
    <source>
        <dbReference type="Proteomes" id="UP000254841"/>
    </source>
</evidence>
<feature type="domain" description="Glycosyl transferase family 51" evidence="14">
    <location>
        <begin position="73"/>
        <end position="225"/>
    </location>
</feature>
<keyword evidence="12" id="KW-0472">Membrane</keyword>
<comment type="similarity">
    <text evidence="2">In the C-terminal section; belongs to the transpeptidase family.</text>
</comment>
<dbReference type="EC" id="2.4.99.28" evidence="10"/>
<dbReference type="InterPro" id="IPR001264">
    <property type="entry name" value="Glyco_trans_51"/>
</dbReference>
<evidence type="ECO:0000259" key="13">
    <source>
        <dbReference type="Pfam" id="PF00905"/>
    </source>
</evidence>
<dbReference type="RefSeq" id="WP_181814197.1">
    <property type="nucleotide sequence ID" value="NZ_UGHV01000001.1"/>
</dbReference>
<feature type="domain" description="Penicillin-binding protein transpeptidase" evidence="13">
    <location>
        <begin position="303"/>
        <end position="472"/>
    </location>
</feature>
<evidence type="ECO:0000256" key="2">
    <source>
        <dbReference type="ARBA" id="ARBA00007090"/>
    </source>
</evidence>
<evidence type="ECO:0000256" key="5">
    <source>
        <dbReference type="ARBA" id="ARBA00022670"/>
    </source>
</evidence>
<dbReference type="InterPro" id="IPR011815">
    <property type="entry name" value="PBP_1c"/>
</dbReference>
<dbReference type="GO" id="GO:0008658">
    <property type="term" value="F:penicillin binding"/>
    <property type="evidence" value="ECO:0007669"/>
    <property type="project" value="InterPro"/>
</dbReference>
<dbReference type="SUPFAM" id="SSF53955">
    <property type="entry name" value="Lysozyme-like"/>
    <property type="match status" value="1"/>
</dbReference>
<dbReference type="AlphaFoldDB" id="A0A377J486"/>
<keyword evidence="4" id="KW-0121">Carboxypeptidase</keyword>
<gene>
    <name evidence="15" type="primary">pbpD_2</name>
    <name evidence="15" type="ORF">NCTC12410_01011</name>
</gene>
<keyword evidence="7" id="KW-0808">Transferase</keyword>
<sequence length="734" mass="82302">MPKPHKIPAKRLRLWSVVGLCVAFVGVLWILSDTSTLSFEQESLVSFDRDDELLSFFVNEQDNFKISINTDKTPLPELVRNLVILYEDKRFYEHYGVDLLALARTIWGNLIYHKRHGASTITMQVAKLGSRDKRTLWNKFTQTLQALRLESSTSKQEILRLYLDNTPYGSNIVGIKSAALLYFHRQLESLTPAQAALLAVLPNTPNLLFTNPQKLLQKRDMLLKRALDSRLISEMDYKLALLEPAPTLQKSNSIAPHLTRHLAKHSSQRVLRTTLSKPLQLHLESMLKDYAQITQDKGVANLSCLVIEAKSGDVLGYVGSQDFYDLAQLGQVDGVQAKRNVGSTLKPFLYALALDSGLIIPQTKLKDTNQFYGNFNPHNNSRQFYGQASALWALRNSLNAPFVALLQEYGVQEFFYFLRENAPFSDRDYAKYGLSLILGTKELSLYQLATLYLGLRRGGEFISPSLLKGSKAPNTKPSISLGSKSLESTFENNAQDYIKTQAATAARSTISQASAYLALQALLNLPINARSSVFAHKVAWKSGTSYGNVDSWAIGVSDEFIVAVWGGNFNAKSSVNLTGREIAGVAMFDIFELLGGNSMRAFGEWQRVGKWSSTPRFRQVRIDSDGYRTLEKNARLATMPYYAKPLRTKEQLDKDSSIIIYPTQDLRFSRLSHSDDGIVALVRSNELAYFFLNSEFIGTSHIGRLKISPKIGTNTLYVITQGGEHSSVRFRVLE</sequence>
<dbReference type="NCBIfam" id="TIGR02073">
    <property type="entry name" value="PBP_1c"/>
    <property type="match status" value="1"/>
</dbReference>
<evidence type="ECO:0000256" key="10">
    <source>
        <dbReference type="ARBA" id="ARBA00044770"/>
    </source>
</evidence>
<evidence type="ECO:0000256" key="4">
    <source>
        <dbReference type="ARBA" id="ARBA00022645"/>
    </source>
</evidence>
<organism evidence="15 16">
    <name type="scientific">Helicobacter canis</name>
    <dbReference type="NCBI Taxonomy" id="29419"/>
    <lineage>
        <taxon>Bacteria</taxon>
        <taxon>Pseudomonadati</taxon>
        <taxon>Campylobacterota</taxon>
        <taxon>Epsilonproteobacteria</taxon>
        <taxon>Campylobacterales</taxon>
        <taxon>Helicobacteraceae</taxon>
        <taxon>Helicobacter</taxon>
    </lineage>
</organism>
<dbReference type="InterPro" id="IPR001460">
    <property type="entry name" value="PCN-bd_Tpept"/>
</dbReference>
<dbReference type="EMBL" id="UGHV01000001">
    <property type="protein sequence ID" value="STO97188.1"/>
    <property type="molecule type" value="Genomic_DNA"/>
</dbReference>
<dbReference type="Pfam" id="PF00905">
    <property type="entry name" value="Transpeptidase"/>
    <property type="match status" value="1"/>
</dbReference>
<dbReference type="GO" id="GO:0004180">
    <property type="term" value="F:carboxypeptidase activity"/>
    <property type="evidence" value="ECO:0007669"/>
    <property type="project" value="UniProtKB-KW"/>
</dbReference>
<dbReference type="InterPro" id="IPR050396">
    <property type="entry name" value="Glycosyltr_51/Transpeptidase"/>
</dbReference>
<dbReference type="InterPro" id="IPR036950">
    <property type="entry name" value="PBP_transglycosylase"/>
</dbReference>
<evidence type="ECO:0000256" key="3">
    <source>
        <dbReference type="ARBA" id="ARBA00007739"/>
    </source>
</evidence>
<name>A0A377J486_9HELI</name>
<evidence type="ECO:0000259" key="14">
    <source>
        <dbReference type="Pfam" id="PF00912"/>
    </source>
</evidence>
<evidence type="ECO:0000256" key="11">
    <source>
        <dbReference type="ARBA" id="ARBA00049902"/>
    </source>
</evidence>
<evidence type="ECO:0000256" key="7">
    <source>
        <dbReference type="ARBA" id="ARBA00022679"/>
    </source>
</evidence>
<accession>A0A377J486</accession>
<dbReference type="PANTHER" id="PTHR32282:SF15">
    <property type="entry name" value="PENICILLIN-BINDING PROTEIN 1C"/>
    <property type="match status" value="1"/>
</dbReference>
<proteinExistence type="inferred from homology"/>
<dbReference type="GO" id="GO:0009252">
    <property type="term" value="P:peptidoglycan biosynthetic process"/>
    <property type="evidence" value="ECO:0007669"/>
    <property type="project" value="UniProtKB-UniPathway"/>
</dbReference>
<evidence type="ECO:0000256" key="1">
    <source>
        <dbReference type="ARBA" id="ARBA00004752"/>
    </source>
</evidence>
<dbReference type="PANTHER" id="PTHR32282">
    <property type="entry name" value="BINDING PROTEIN TRANSPEPTIDASE, PUTATIVE-RELATED"/>
    <property type="match status" value="1"/>
</dbReference>
<keyword evidence="12" id="KW-1133">Transmembrane helix</keyword>
<evidence type="ECO:0000256" key="12">
    <source>
        <dbReference type="SAM" id="Phobius"/>
    </source>
</evidence>
<reference evidence="15 16" key="1">
    <citation type="submission" date="2018-06" db="EMBL/GenBank/DDBJ databases">
        <authorList>
            <consortium name="Pathogen Informatics"/>
            <person name="Doyle S."/>
        </authorList>
    </citation>
    <scope>NUCLEOTIDE SEQUENCE [LARGE SCALE GENOMIC DNA]</scope>
    <source>
        <strain evidence="15 16">NCTC12410</strain>
    </source>
</reference>
<evidence type="ECO:0000256" key="6">
    <source>
        <dbReference type="ARBA" id="ARBA00022676"/>
    </source>
</evidence>
<dbReference type="InterPro" id="IPR012338">
    <property type="entry name" value="Beta-lactam/transpept-like"/>
</dbReference>
<comment type="catalytic activity">
    <reaction evidence="11">
        <text>[GlcNAc-(1-&gt;4)-Mur2Ac(oyl-L-Ala-gamma-D-Glu-L-Lys-D-Ala-D-Ala)](n)-di-trans,octa-cis-undecaprenyl diphosphate + beta-D-GlcNAc-(1-&gt;4)-Mur2Ac(oyl-L-Ala-gamma-D-Glu-L-Lys-D-Ala-D-Ala)-di-trans,octa-cis-undecaprenyl diphosphate = [GlcNAc-(1-&gt;4)-Mur2Ac(oyl-L-Ala-gamma-D-Glu-L-Lys-D-Ala-D-Ala)](n+1)-di-trans,octa-cis-undecaprenyl diphosphate + di-trans,octa-cis-undecaprenyl diphosphate + H(+)</text>
        <dbReference type="Rhea" id="RHEA:23708"/>
        <dbReference type="Rhea" id="RHEA-COMP:9602"/>
        <dbReference type="Rhea" id="RHEA-COMP:9603"/>
        <dbReference type="ChEBI" id="CHEBI:15378"/>
        <dbReference type="ChEBI" id="CHEBI:58405"/>
        <dbReference type="ChEBI" id="CHEBI:60033"/>
        <dbReference type="ChEBI" id="CHEBI:78435"/>
        <dbReference type="EC" id="2.4.99.28"/>
    </reaction>
</comment>
<dbReference type="GO" id="GO:0030288">
    <property type="term" value="C:outer membrane-bounded periplasmic space"/>
    <property type="evidence" value="ECO:0007669"/>
    <property type="project" value="TreeGrafter"/>
</dbReference>